<dbReference type="InterPro" id="IPR020845">
    <property type="entry name" value="AMP-binding_CS"/>
</dbReference>
<comment type="cofactor">
    <cofactor evidence="1">
        <name>pantetheine 4'-phosphate</name>
        <dbReference type="ChEBI" id="CHEBI:47942"/>
    </cofactor>
</comment>
<dbReference type="FunFam" id="3.40.50.980:FF:000002">
    <property type="entry name" value="Enterobactin synthetase component F"/>
    <property type="match status" value="1"/>
</dbReference>
<dbReference type="Gene3D" id="2.30.38.10">
    <property type="entry name" value="Luciferase, Domain 3"/>
    <property type="match status" value="1"/>
</dbReference>
<dbReference type="InterPro" id="IPR020806">
    <property type="entry name" value="PKS_PP-bd"/>
</dbReference>
<dbReference type="Pfam" id="PF00550">
    <property type="entry name" value="PP-binding"/>
    <property type="match status" value="1"/>
</dbReference>
<dbReference type="InterPro" id="IPR010071">
    <property type="entry name" value="AA_adenyl_dom"/>
</dbReference>
<dbReference type="Gene3D" id="3.30.559.30">
    <property type="entry name" value="Nonribosomal peptide synthetase, condensation domain"/>
    <property type="match status" value="1"/>
</dbReference>
<name>A0A328ZDG0_9BURK</name>
<dbReference type="RefSeq" id="WP_111876839.1">
    <property type="nucleotide sequence ID" value="NZ_QLTA01000012.1"/>
</dbReference>
<dbReference type="GO" id="GO:0047527">
    <property type="term" value="F:2,3-dihydroxybenzoate-serine ligase activity"/>
    <property type="evidence" value="ECO:0007669"/>
    <property type="project" value="TreeGrafter"/>
</dbReference>
<keyword evidence="4" id="KW-0597">Phosphoprotein</keyword>
<dbReference type="CDD" id="cd05930">
    <property type="entry name" value="A_NRPS"/>
    <property type="match status" value="1"/>
</dbReference>
<dbReference type="OrthoDB" id="6297021at2"/>
<evidence type="ECO:0000256" key="3">
    <source>
        <dbReference type="ARBA" id="ARBA00022450"/>
    </source>
</evidence>
<dbReference type="FunFam" id="2.30.38.10:FF:000001">
    <property type="entry name" value="Non-ribosomal peptide synthetase PvdI"/>
    <property type="match status" value="1"/>
</dbReference>
<evidence type="ECO:0000256" key="2">
    <source>
        <dbReference type="ARBA" id="ARBA00006432"/>
    </source>
</evidence>
<protein>
    <submittedName>
        <fullName evidence="7">Amino acid adenylation domain-containing protein</fullName>
    </submittedName>
</protein>
<dbReference type="SUPFAM" id="SSF52777">
    <property type="entry name" value="CoA-dependent acyltransferases"/>
    <property type="match status" value="2"/>
</dbReference>
<dbReference type="CDD" id="cd19531">
    <property type="entry name" value="LCL_NRPS-like"/>
    <property type="match status" value="1"/>
</dbReference>
<dbReference type="InterPro" id="IPR009081">
    <property type="entry name" value="PP-bd_ACP"/>
</dbReference>
<feature type="region of interest" description="Disordered" evidence="5">
    <location>
        <begin position="1"/>
        <end position="58"/>
    </location>
</feature>
<dbReference type="GO" id="GO:0009239">
    <property type="term" value="P:enterobactin biosynthetic process"/>
    <property type="evidence" value="ECO:0007669"/>
    <property type="project" value="TreeGrafter"/>
</dbReference>
<dbReference type="InterPro" id="IPR025110">
    <property type="entry name" value="AMP-bd_C"/>
</dbReference>
<dbReference type="Gene3D" id="3.30.300.30">
    <property type="match status" value="1"/>
</dbReference>
<accession>A0A328ZDG0</accession>
<dbReference type="SUPFAM" id="SSF47336">
    <property type="entry name" value="ACP-like"/>
    <property type="match status" value="1"/>
</dbReference>
<dbReference type="GO" id="GO:0009366">
    <property type="term" value="C:enterobactin synthetase complex"/>
    <property type="evidence" value="ECO:0007669"/>
    <property type="project" value="TreeGrafter"/>
</dbReference>
<dbReference type="PROSITE" id="PS50075">
    <property type="entry name" value="CARRIER"/>
    <property type="match status" value="1"/>
</dbReference>
<dbReference type="GO" id="GO:0031177">
    <property type="term" value="F:phosphopantetheine binding"/>
    <property type="evidence" value="ECO:0007669"/>
    <property type="project" value="InterPro"/>
</dbReference>
<dbReference type="Gene3D" id="3.40.50.980">
    <property type="match status" value="2"/>
</dbReference>
<evidence type="ECO:0000259" key="6">
    <source>
        <dbReference type="PROSITE" id="PS50075"/>
    </source>
</evidence>
<keyword evidence="8" id="KW-1185">Reference proteome</keyword>
<evidence type="ECO:0000313" key="8">
    <source>
        <dbReference type="Proteomes" id="UP000248856"/>
    </source>
</evidence>
<dbReference type="InterPro" id="IPR036736">
    <property type="entry name" value="ACP-like_sf"/>
</dbReference>
<dbReference type="GO" id="GO:0005829">
    <property type="term" value="C:cytosol"/>
    <property type="evidence" value="ECO:0007669"/>
    <property type="project" value="TreeGrafter"/>
</dbReference>
<evidence type="ECO:0000256" key="4">
    <source>
        <dbReference type="ARBA" id="ARBA00022553"/>
    </source>
</evidence>
<dbReference type="InterPro" id="IPR001242">
    <property type="entry name" value="Condensation_dom"/>
</dbReference>
<dbReference type="FunFam" id="3.40.50.12780:FF:000012">
    <property type="entry name" value="Non-ribosomal peptide synthetase"/>
    <property type="match status" value="1"/>
</dbReference>
<dbReference type="InterPro" id="IPR045851">
    <property type="entry name" value="AMP-bd_C_sf"/>
</dbReference>
<dbReference type="AlphaFoldDB" id="A0A328ZDG0"/>
<dbReference type="SMART" id="SM00823">
    <property type="entry name" value="PKS_PP"/>
    <property type="match status" value="1"/>
</dbReference>
<dbReference type="Gene3D" id="3.30.559.10">
    <property type="entry name" value="Chloramphenicol acetyltransferase-like domain"/>
    <property type="match status" value="1"/>
</dbReference>
<dbReference type="GO" id="GO:0043041">
    <property type="term" value="P:amino acid activation for nonribosomal peptide biosynthetic process"/>
    <property type="evidence" value="ECO:0007669"/>
    <property type="project" value="TreeGrafter"/>
</dbReference>
<feature type="compositionally biased region" description="Low complexity" evidence="5">
    <location>
        <begin position="18"/>
        <end position="29"/>
    </location>
</feature>
<dbReference type="FunFam" id="3.30.300.30:FF:000010">
    <property type="entry name" value="Enterobactin synthetase component F"/>
    <property type="match status" value="1"/>
</dbReference>
<feature type="domain" description="Carrier" evidence="6">
    <location>
        <begin position="1025"/>
        <end position="1102"/>
    </location>
</feature>
<comment type="similarity">
    <text evidence="2">Belongs to the ATP-dependent AMP-binding enzyme family.</text>
</comment>
<dbReference type="InterPro" id="IPR023213">
    <property type="entry name" value="CAT-like_dom_sf"/>
</dbReference>
<dbReference type="InterPro" id="IPR000873">
    <property type="entry name" value="AMP-dep_synth/lig_dom"/>
</dbReference>
<dbReference type="PROSITE" id="PS00455">
    <property type="entry name" value="AMP_BINDING"/>
    <property type="match status" value="1"/>
</dbReference>
<comment type="caution">
    <text evidence="7">The sequence shown here is derived from an EMBL/GenBank/DDBJ whole genome shotgun (WGS) entry which is preliminary data.</text>
</comment>
<reference evidence="7 8" key="1">
    <citation type="submission" date="2018-06" db="EMBL/GenBank/DDBJ databases">
        <title>Genomic Encyclopedia of Archaeal and Bacterial Type Strains, Phase II (KMG-II): from individual species to whole genera.</title>
        <authorList>
            <person name="Goeker M."/>
        </authorList>
    </citation>
    <scope>NUCLEOTIDE SEQUENCE [LARGE SCALE GENOMIC DNA]</scope>
    <source>
        <strain evidence="7 8">CFPB 3232</strain>
    </source>
</reference>
<dbReference type="EMBL" id="QLTA01000012">
    <property type="protein sequence ID" value="RAR84270.1"/>
    <property type="molecule type" value="Genomic_DNA"/>
</dbReference>
<evidence type="ECO:0000256" key="5">
    <source>
        <dbReference type="SAM" id="MobiDB-lite"/>
    </source>
</evidence>
<dbReference type="Proteomes" id="UP000248856">
    <property type="component" value="Unassembled WGS sequence"/>
</dbReference>
<organism evidence="7 8">
    <name type="scientific">Paracidovorax anthurii</name>
    <dbReference type="NCBI Taxonomy" id="78229"/>
    <lineage>
        <taxon>Bacteria</taxon>
        <taxon>Pseudomonadati</taxon>
        <taxon>Pseudomonadota</taxon>
        <taxon>Betaproteobacteria</taxon>
        <taxon>Burkholderiales</taxon>
        <taxon>Comamonadaceae</taxon>
        <taxon>Paracidovorax</taxon>
    </lineage>
</organism>
<proteinExistence type="inferred from homology"/>
<evidence type="ECO:0000313" key="7">
    <source>
        <dbReference type="EMBL" id="RAR84270.1"/>
    </source>
</evidence>
<dbReference type="Gene3D" id="1.10.1200.10">
    <property type="entry name" value="ACP-like"/>
    <property type="match status" value="1"/>
</dbReference>
<gene>
    <name evidence="7" type="ORF">AX018_101283</name>
</gene>
<evidence type="ECO:0000256" key="1">
    <source>
        <dbReference type="ARBA" id="ARBA00001957"/>
    </source>
</evidence>
<dbReference type="SUPFAM" id="SSF56801">
    <property type="entry name" value="Acetyl-CoA synthetase-like"/>
    <property type="match status" value="1"/>
</dbReference>
<dbReference type="PANTHER" id="PTHR45527:SF1">
    <property type="entry name" value="FATTY ACID SYNTHASE"/>
    <property type="match status" value="1"/>
</dbReference>
<dbReference type="Pfam" id="PF13193">
    <property type="entry name" value="AMP-binding_C"/>
    <property type="match status" value="1"/>
</dbReference>
<dbReference type="PANTHER" id="PTHR45527">
    <property type="entry name" value="NONRIBOSOMAL PEPTIDE SYNTHETASE"/>
    <property type="match status" value="1"/>
</dbReference>
<dbReference type="Pfam" id="PF00668">
    <property type="entry name" value="Condensation"/>
    <property type="match status" value="1"/>
</dbReference>
<dbReference type="Pfam" id="PF00501">
    <property type="entry name" value="AMP-binding"/>
    <property type="match status" value="1"/>
</dbReference>
<dbReference type="NCBIfam" id="TIGR01733">
    <property type="entry name" value="AA-adenyl-dom"/>
    <property type="match status" value="1"/>
</dbReference>
<dbReference type="FunFam" id="3.40.50.980:FF:000001">
    <property type="entry name" value="Non-ribosomal peptide synthetase"/>
    <property type="match status" value="1"/>
</dbReference>
<sequence>MSEGNSLSERRARLTPEQQKLLQQRLRGQSPHAGGSPQSTASAETRVPRMAPPAGTEVPMSWAQQGQWFLWRLDPGNTAYHVGGGLELSGPLDPEALDAALQALVRRHEALRTVFGAADDGVPWQRVLPALELEMPRIDLSGLDAAGRDARLEAVAAQVCRAPFDLGAGPLLRCALVRLGPQSHRLLLMMHHIISDAWTVERVLDEWAQTYGAAVQGRAGLPDLPEPEIRYVDFALWQRQWLQGPEGERQRAYWTQQLGGDAPVVQLGRGASTAGDAPQAAQHLLEISPELAEGLRRRARAQGTTVFCALLAAFQALLFRHSGHETLRVGVPVAGRNLPETAGVAGIFINTVVMQARVHPGLTLAELLAQVHATALEARAHEDLPFEHLVQVLRPDRSAAGAGLFQVMFNHLGEGDRPLRGWTGLDVRRVDLEMRAAPFELTLETMERADGGMRAAFRYVPDRLQAQDAARLAGHYLRLLEALSSGGAMAVGEVQMLGQEERQGLWKWSVNDEQLQGCGLVHRRFEACVQRHADALALVYGDESLTYGQLNERANRLAHRLRERGVGPDVLVGVLLPRSVELVVALLGVMKAGGAYVPLDPELPTERLAYMVGDCAPALVLASEATRDCLPEGQGVPVLELPLQGDAEVCDAGDPRVELHGESLAYVIYTSGSTGRPKGAGNRHGALANRIEWMQQAYGLGAGDTVLQKTPFGFDVSVWEFFWPLAVGARLAVAPPGAHREPVQLQELIRRHGVSTIHFVPSMLQAFLAHADLGACESLRHIVCSGEALAEQTVRQVLERRKGVGLHNLYGPTEAAIDVTHWSCGEQDRGAVPIGRPIAGLRTHVLDGGLEPVPQGVAGELYLGGVGLARGYAGRPGLTAERFVADPRQAGQRLYRTGDLVRWREDGVLEYLGRLDHQVKIRGLRIELGEIEAALLGSAGVREAVVVAVPGAGGGSPSLVAYCSARAGVQLEVEGLRGELTRGLPEYMVPGRIVVLDALPLSANGKVDRKALPAPGAGAQRVFEAARGETELAIARIWAEVLGLDADRIGRRDHFFECGGDSLALLSVQAQVHQRLGLQLPLRAYFENPTLAAVAALVDSHRESAARDEASDVLRMAALLDALEA</sequence>
<keyword evidence="3" id="KW-0596">Phosphopantetheine</keyword>
<dbReference type="FunFam" id="1.10.1200.10:FF:000005">
    <property type="entry name" value="Nonribosomal peptide synthetase 1"/>
    <property type="match status" value="1"/>
</dbReference>